<evidence type="ECO:0000313" key="3">
    <source>
        <dbReference type="EMBL" id="HJG80266.1"/>
    </source>
</evidence>
<feature type="domain" description="Ketoreductase" evidence="2">
    <location>
        <begin position="24"/>
        <end position="248"/>
    </location>
</feature>
<dbReference type="GO" id="GO:0016616">
    <property type="term" value="F:oxidoreductase activity, acting on the CH-OH group of donors, NAD or NADP as acceptor"/>
    <property type="evidence" value="ECO:0007669"/>
    <property type="project" value="TreeGrafter"/>
</dbReference>
<dbReference type="Gene3D" id="3.40.50.720">
    <property type="entry name" value="NAD(P)-binding Rossmann-like Domain"/>
    <property type="match status" value="1"/>
</dbReference>
<dbReference type="InterPro" id="IPR057326">
    <property type="entry name" value="KR_dom"/>
</dbReference>
<reference evidence="3" key="2">
    <citation type="submission" date="2021-09" db="EMBL/GenBank/DDBJ databases">
        <authorList>
            <person name="Gilroy R."/>
        </authorList>
    </citation>
    <scope>NUCLEOTIDE SEQUENCE</scope>
    <source>
        <strain evidence="3">ChiGjej5B5-7349</strain>
    </source>
</reference>
<dbReference type="EMBL" id="DYUK01000162">
    <property type="protein sequence ID" value="HJG80266.1"/>
    <property type="molecule type" value="Genomic_DNA"/>
</dbReference>
<dbReference type="CDD" id="cd05233">
    <property type="entry name" value="SDR_c"/>
    <property type="match status" value="1"/>
</dbReference>
<dbReference type="PANTHER" id="PTHR42760">
    <property type="entry name" value="SHORT-CHAIN DEHYDROGENASES/REDUCTASES FAMILY MEMBER"/>
    <property type="match status" value="1"/>
</dbReference>
<evidence type="ECO:0000313" key="4">
    <source>
        <dbReference type="Proteomes" id="UP000784435"/>
    </source>
</evidence>
<accession>A0A921ME81</accession>
<evidence type="ECO:0000256" key="1">
    <source>
        <dbReference type="ARBA" id="ARBA00006484"/>
    </source>
</evidence>
<reference evidence="3" key="1">
    <citation type="journal article" date="2021" name="PeerJ">
        <title>Extensive microbial diversity within the chicken gut microbiome revealed by metagenomics and culture.</title>
        <authorList>
            <person name="Gilroy R."/>
            <person name="Ravi A."/>
            <person name="Getino M."/>
            <person name="Pursley I."/>
            <person name="Horton D.L."/>
            <person name="Alikhan N.F."/>
            <person name="Baker D."/>
            <person name="Gharbi K."/>
            <person name="Hall N."/>
            <person name="Watson M."/>
            <person name="Adriaenssens E.M."/>
            <person name="Foster-Nyarko E."/>
            <person name="Jarju S."/>
            <person name="Secka A."/>
            <person name="Antonio M."/>
            <person name="Oren A."/>
            <person name="Chaudhuri R.R."/>
            <person name="La Ragione R."/>
            <person name="Hildebrand F."/>
            <person name="Pallen M.J."/>
        </authorList>
    </citation>
    <scope>NUCLEOTIDE SEQUENCE</scope>
    <source>
        <strain evidence="3">ChiGjej5B5-7349</strain>
    </source>
</reference>
<organism evidence="3 4">
    <name type="scientific">Brevibacterium senegalense</name>
    <dbReference type="NCBI Taxonomy" id="1033736"/>
    <lineage>
        <taxon>Bacteria</taxon>
        <taxon>Bacillati</taxon>
        <taxon>Actinomycetota</taxon>
        <taxon>Actinomycetes</taxon>
        <taxon>Micrococcales</taxon>
        <taxon>Brevibacteriaceae</taxon>
        <taxon>Brevibacterium</taxon>
    </lineage>
</organism>
<comment type="similarity">
    <text evidence="1">Belongs to the short-chain dehydrogenases/reductases (SDR) family.</text>
</comment>
<dbReference type="InterPro" id="IPR002347">
    <property type="entry name" value="SDR_fam"/>
</dbReference>
<name>A0A921ME81_9MICO</name>
<dbReference type="Pfam" id="PF00106">
    <property type="entry name" value="adh_short"/>
    <property type="match status" value="1"/>
</dbReference>
<proteinExistence type="inferred from homology"/>
<dbReference type="AlphaFoldDB" id="A0A921ME81"/>
<dbReference type="Proteomes" id="UP000784435">
    <property type="component" value="Unassembled WGS sequence"/>
</dbReference>
<dbReference type="SMART" id="SM00822">
    <property type="entry name" value="PKS_KR"/>
    <property type="match status" value="1"/>
</dbReference>
<comment type="caution">
    <text evidence="3">The sequence shown here is derived from an EMBL/GenBank/DDBJ whole genome shotgun (WGS) entry which is preliminary data.</text>
</comment>
<dbReference type="SUPFAM" id="SSF51735">
    <property type="entry name" value="NAD(P)-binding Rossmann-fold domains"/>
    <property type="match status" value="1"/>
</dbReference>
<evidence type="ECO:0000259" key="2">
    <source>
        <dbReference type="SMART" id="SM00822"/>
    </source>
</evidence>
<dbReference type="InterPro" id="IPR036291">
    <property type="entry name" value="NAD(P)-bd_dom_sf"/>
</dbReference>
<gene>
    <name evidence="3" type="ORF">K8V08_07620</name>
</gene>
<dbReference type="PRINTS" id="PR00081">
    <property type="entry name" value="GDHRDH"/>
</dbReference>
<sequence length="305" mass="31393">MTESVGTQATSTGSDASRVDPATGLAVVTGGTRGIGRELAQGLAAAGHPVLLTGRSEASAQAAAQRVTDELTAGAGAGAGSVRVAGTVLDVTDAASVATFADTVAGTAEQWGTPLRTLVNNAGLVEASEGPLWEADPEDLARVVDTNLTGVIRVLHALLPQLLTAAEDTGAPVRIIDLNSGSGAHGTPPHAVYAASKTGLFRIAQSLVEYGHDRGLRVFEMSPGVVDSDMTRSMPIHDHRTADDWTDPQLVADLAVALASGGLDGWTGRYVRAGVDTPESLARSQPELVAGELGDDYRTLDLRMR</sequence>
<protein>
    <submittedName>
        <fullName evidence="3">SDR family oxidoreductase</fullName>
    </submittedName>
</protein>